<dbReference type="EnsemblPlants" id="OB11G25210.1">
    <property type="protein sequence ID" value="OB11G25210.1"/>
    <property type="gene ID" value="OB11G25210"/>
</dbReference>
<dbReference type="eggNOG" id="ENOG502QQ2H">
    <property type="taxonomic scope" value="Eukaryota"/>
</dbReference>
<dbReference type="PANTHER" id="PTHR31645">
    <property type="entry name" value="OLIGOPEPTIDE TRANSPORTER YGL114W-RELATED"/>
    <property type="match status" value="1"/>
</dbReference>
<evidence type="ECO:0000256" key="2">
    <source>
        <dbReference type="ARBA" id="ARBA00010276"/>
    </source>
</evidence>
<accession>J3N9N5</accession>
<dbReference type="InterPro" id="IPR045035">
    <property type="entry name" value="YSL-like"/>
</dbReference>
<evidence type="ECO:0000313" key="7">
    <source>
        <dbReference type="EnsemblPlants" id="OB11G25210.1"/>
    </source>
</evidence>
<keyword evidence="6" id="KW-0472">Membrane</keyword>
<keyword evidence="3" id="KW-0813">Transport</keyword>
<proteinExistence type="inferred from homology"/>
<dbReference type="InterPro" id="IPR004813">
    <property type="entry name" value="OPT"/>
</dbReference>
<protein>
    <submittedName>
        <fullName evidence="7">Uncharacterized protein</fullName>
    </submittedName>
</protein>
<organism evidence="7">
    <name type="scientific">Oryza brachyantha</name>
    <name type="common">malo sina</name>
    <dbReference type="NCBI Taxonomy" id="4533"/>
    <lineage>
        <taxon>Eukaryota</taxon>
        <taxon>Viridiplantae</taxon>
        <taxon>Streptophyta</taxon>
        <taxon>Embryophyta</taxon>
        <taxon>Tracheophyta</taxon>
        <taxon>Spermatophyta</taxon>
        <taxon>Magnoliopsida</taxon>
        <taxon>Liliopsida</taxon>
        <taxon>Poales</taxon>
        <taxon>Poaceae</taxon>
        <taxon>BOP clade</taxon>
        <taxon>Oryzoideae</taxon>
        <taxon>Oryzeae</taxon>
        <taxon>Oryzinae</taxon>
        <taxon>Oryza</taxon>
    </lineage>
</organism>
<evidence type="ECO:0000256" key="3">
    <source>
        <dbReference type="ARBA" id="ARBA00022448"/>
    </source>
</evidence>
<keyword evidence="8" id="KW-1185">Reference proteome</keyword>
<keyword evidence="4" id="KW-0812">Transmembrane</keyword>
<dbReference type="STRING" id="4533.J3N9N5"/>
<dbReference type="Proteomes" id="UP000006038">
    <property type="component" value="Chromosome 11"/>
</dbReference>
<evidence type="ECO:0000313" key="8">
    <source>
        <dbReference type="Proteomes" id="UP000006038"/>
    </source>
</evidence>
<dbReference type="OMA" id="YKISLVW"/>
<evidence type="ECO:0000256" key="4">
    <source>
        <dbReference type="ARBA" id="ARBA00022692"/>
    </source>
</evidence>
<reference evidence="7" key="2">
    <citation type="submission" date="2013-04" db="UniProtKB">
        <authorList>
            <consortium name="EnsemblPlants"/>
        </authorList>
    </citation>
    <scope>IDENTIFICATION</scope>
</reference>
<dbReference type="PANTHER" id="PTHR31645:SF76">
    <property type="entry name" value="METAL-NICOTIANAMINE TRANSPORTER YSL8-RELATED"/>
    <property type="match status" value="1"/>
</dbReference>
<name>J3N9N5_ORYBR</name>
<dbReference type="AlphaFoldDB" id="J3N9N5"/>
<evidence type="ECO:0000256" key="5">
    <source>
        <dbReference type="ARBA" id="ARBA00022989"/>
    </source>
</evidence>
<evidence type="ECO:0000256" key="6">
    <source>
        <dbReference type="ARBA" id="ARBA00023136"/>
    </source>
</evidence>
<dbReference type="Gramene" id="OB11G25210.1">
    <property type="protein sequence ID" value="OB11G25210.1"/>
    <property type="gene ID" value="OB11G25210"/>
</dbReference>
<dbReference type="GO" id="GO:0016020">
    <property type="term" value="C:membrane"/>
    <property type="evidence" value="ECO:0007669"/>
    <property type="project" value="UniProtKB-SubCell"/>
</dbReference>
<comment type="subcellular location">
    <subcellularLocation>
        <location evidence="1">Membrane</location>
        <topology evidence="1">Multi-pass membrane protein</topology>
    </subcellularLocation>
</comment>
<comment type="similarity">
    <text evidence="2">Belongs to the YSL (TC 2.A.67.2) family.</text>
</comment>
<keyword evidence="5" id="KW-1133">Transmembrane helix</keyword>
<evidence type="ECO:0000256" key="1">
    <source>
        <dbReference type="ARBA" id="ARBA00004141"/>
    </source>
</evidence>
<dbReference type="Pfam" id="PF03169">
    <property type="entry name" value="OPT"/>
    <property type="match status" value="1"/>
</dbReference>
<dbReference type="HOGENOM" id="CLU_191749_0_0_1"/>
<sequence>MAVPFYVGPYFAVDMMLGSAALFAWETADKVEAEAGGPAVASGLICGDGIWMLPECVLAMSGVKPPICIKFLSRSVNARVDAFLRI</sequence>
<dbReference type="GO" id="GO:0035673">
    <property type="term" value="F:oligopeptide transmembrane transporter activity"/>
    <property type="evidence" value="ECO:0007669"/>
    <property type="project" value="InterPro"/>
</dbReference>
<reference evidence="7" key="1">
    <citation type="journal article" date="2013" name="Nat. Commun.">
        <title>Whole-genome sequencing of Oryza brachyantha reveals mechanisms underlying Oryza genome evolution.</title>
        <authorList>
            <person name="Chen J."/>
            <person name="Huang Q."/>
            <person name="Gao D."/>
            <person name="Wang J."/>
            <person name="Lang Y."/>
            <person name="Liu T."/>
            <person name="Li B."/>
            <person name="Bai Z."/>
            <person name="Luis Goicoechea J."/>
            <person name="Liang C."/>
            <person name="Chen C."/>
            <person name="Zhang W."/>
            <person name="Sun S."/>
            <person name="Liao Y."/>
            <person name="Zhang X."/>
            <person name="Yang L."/>
            <person name="Song C."/>
            <person name="Wang M."/>
            <person name="Shi J."/>
            <person name="Liu G."/>
            <person name="Liu J."/>
            <person name="Zhou H."/>
            <person name="Zhou W."/>
            <person name="Yu Q."/>
            <person name="An N."/>
            <person name="Chen Y."/>
            <person name="Cai Q."/>
            <person name="Wang B."/>
            <person name="Liu B."/>
            <person name="Min J."/>
            <person name="Huang Y."/>
            <person name="Wu H."/>
            <person name="Li Z."/>
            <person name="Zhang Y."/>
            <person name="Yin Y."/>
            <person name="Song W."/>
            <person name="Jiang J."/>
            <person name="Jackson S.A."/>
            <person name="Wing R.A."/>
            <person name="Wang J."/>
            <person name="Chen M."/>
        </authorList>
    </citation>
    <scope>NUCLEOTIDE SEQUENCE [LARGE SCALE GENOMIC DNA]</scope>
    <source>
        <strain evidence="7">cv. IRGC 101232</strain>
    </source>
</reference>